<comment type="caution">
    <text evidence="2">The sequence shown here is derived from an EMBL/GenBank/DDBJ whole genome shotgun (WGS) entry which is preliminary data.</text>
</comment>
<reference evidence="2" key="1">
    <citation type="submission" date="2023-06" db="EMBL/GenBank/DDBJ databases">
        <title>Genome-scale phylogeny and comparative genomics of the fungal order Sordariales.</title>
        <authorList>
            <consortium name="Lawrence Berkeley National Laboratory"/>
            <person name="Hensen N."/>
            <person name="Bonometti L."/>
            <person name="Westerberg I."/>
            <person name="Brannstrom I.O."/>
            <person name="Guillou S."/>
            <person name="Cros-Aarteil S."/>
            <person name="Calhoun S."/>
            <person name="Haridas S."/>
            <person name="Kuo A."/>
            <person name="Mondo S."/>
            <person name="Pangilinan J."/>
            <person name="Riley R."/>
            <person name="Labutti K."/>
            <person name="Andreopoulos B."/>
            <person name="Lipzen A."/>
            <person name="Chen C."/>
            <person name="Yanf M."/>
            <person name="Daum C."/>
            <person name="Ng V."/>
            <person name="Clum A."/>
            <person name="Steindorff A."/>
            <person name="Ohm R."/>
            <person name="Martin F."/>
            <person name="Silar P."/>
            <person name="Natvig D."/>
            <person name="Lalanne C."/>
            <person name="Gautier V."/>
            <person name="Ament-Velasquez S.L."/>
            <person name="Kruys A."/>
            <person name="Hutchinson M.I."/>
            <person name="Powell A.J."/>
            <person name="Barry K."/>
            <person name="Miller A.N."/>
            <person name="Grigoriev I.V."/>
            <person name="Debuchy R."/>
            <person name="Gladieux P."/>
            <person name="Thoren M.H."/>
            <person name="Johannesson H."/>
        </authorList>
    </citation>
    <scope>NUCLEOTIDE SEQUENCE</scope>
    <source>
        <strain evidence="2">PSN4</strain>
    </source>
</reference>
<dbReference type="InterPro" id="IPR044053">
    <property type="entry name" value="AsaB-like"/>
</dbReference>
<organism evidence="2 3">
    <name type="scientific">Echria macrotheca</name>
    <dbReference type="NCBI Taxonomy" id="438768"/>
    <lineage>
        <taxon>Eukaryota</taxon>
        <taxon>Fungi</taxon>
        <taxon>Dikarya</taxon>
        <taxon>Ascomycota</taxon>
        <taxon>Pezizomycotina</taxon>
        <taxon>Sordariomycetes</taxon>
        <taxon>Sordariomycetidae</taxon>
        <taxon>Sordariales</taxon>
        <taxon>Schizotheciaceae</taxon>
        <taxon>Echria</taxon>
    </lineage>
</organism>
<dbReference type="Proteomes" id="UP001239445">
    <property type="component" value="Unassembled WGS sequence"/>
</dbReference>
<dbReference type="PANTHER" id="PTHR34598:SF3">
    <property type="entry name" value="OXIDOREDUCTASE AN1597"/>
    <property type="match status" value="1"/>
</dbReference>
<evidence type="ECO:0000256" key="1">
    <source>
        <dbReference type="ARBA" id="ARBA00023604"/>
    </source>
</evidence>
<dbReference type="EMBL" id="MU839852">
    <property type="protein sequence ID" value="KAK1749797.1"/>
    <property type="molecule type" value="Genomic_DNA"/>
</dbReference>
<gene>
    <name evidence="2" type="ORF">QBC47DRAFT_395344</name>
</gene>
<dbReference type="PANTHER" id="PTHR34598">
    <property type="entry name" value="BLL6449 PROTEIN"/>
    <property type="match status" value="1"/>
</dbReference>
<accession>A0AAJ0B415</accession>
<proteinExistence type="inferred from homology"/>
<protein>
    <recommendedName>
        <fullName evidence="4">Methyltransferase</fullName>
    </recommendedName>
</protein>
<keyword evidence="3" id="KW-1185">Reference proteome</keyword>
<evidence type="ECO:0000313" key="2">
    <source>
        <dbReference type="EMBL" id="KAK1749797.1"/>
    </source>
</evidence>
<name>A0AAJ0B415_9PEZI</name>
<evidence type="ECO:0000313" key="3">
    <source>
        <dbReference type="Proteomes" id="UP001239445"/>
    </source>
</evidence>
<comment type="similarity">
    <text evidence="1">Belongs to the asaB hydroxylase/desaturase family.</text>
</comment>
<sequence length="285" mass="32599">MSPTEGEPGIKASIRFLRNDNLYDTVKTYNLEFRSDEIPNSNAVPDRIDNVLVKNIRGHEQEFTFDQNGFAVLEMQTSLSYDDFADNSKIQHVYCQEVAACLLKYTGAATVQVFDVQIRRRHPDFPFPEVNFDITNQPALQAHIDASPEAVTGLIRSLNEPEKADQLIKGRFIYLNVWKPLKGPVREWPLAVCDASSVDPSDLRKHDTVFDPSTARENLMVHFNANQRWHYLSEQLPSELWVFRQWDSSGKPGVPHVSFELPRQANDPPGEPRESIEVRALLFFD</sequence>
<dbReference type="AlphaFoldDB" id="A0AAJ0B415"/>
<dbReference type="NCBIfam" id="NF041278">
    <property type="entry name" value="CmcJ_NvfI_EfuI"/>
    <property type="match status" value="1"/>
</dbReference>
<evidence type="ECO:0008006" key="4">
    <source>
        <dbReference type="Google" id="ProtNLM"/>
    </source>
</evidence>
<dbReference type="GO" id="GO:0016491">
    <property type="term" value="F:oxidoreductase activity"/>
    <property type="evidence" value="ECO:0007669"/>
    <property type="project" value="InterPro"/>
</dbReference>